<feature type="domain" description="HTH gntR-type" evidence="4">
    <location>
        <begin position="9"/>
        <end position="77"/>
    </location>
</feature>
<dbReference type="RefSeq" id="WP_121218329.1">
    <property type="nucleotide sequence ID" value="NZ_RBIG01000001.1"/>
</dbReference>
<dbReference type="PRINTS" id="PR00035">
    <property type="entry name" value="HTHGNTR"/>
</dbReference>
<evidence type="ECO:0000256" key="1">
    <source>
        <dbReference type="ARBA" id="ARBA00023015"/>
    </source>
</evidence>
<dbReference type="CDD" id="cd07377">
    <property type="entry name" value="WHTH_GntR"/>
    <property type="match status" value="1"/>
</dbReference>
<dbReference type="InterPro" id="IPR011711">
    <property type="entry name" value="GntR_C"/>
</dbReference>
<dbReference type="AlphaFoldDB" id="A0A420WQY3"/>
<keyword evidence="3" id="KW-0804">Transcription</keyword>
<evidence type="ECO:0000313" key="6">
    <source>
        <dbReference type="Proteomes" id="UP000277424"/>
    </source>
</evidence>
<dbReference type="InterPro" id="IPR000524">
    <property type="entry name" value="Tscrpt_reg_HTH_GntR"/>
</dbReference>
<dbReference type="Pfam" id="PF07729">
    <property type="entry name" value="FCD"/>
    <property type="match status" value="1"/>
</dbReference>
<dbReference type="SMART" id="SM00895">
    <property type="entry name" value="FCD"/>
    <property type="match status" value="1"/>
</dbReference>
<dbReference type="InterPro" id="IPR036390">
    <property type="entry name" value="WH_DNA-bd_sf"/>
</dbReference>
<evidence type="ECO:0000313" key="5">
    <source>
        <dbReference type="EMBL" id="RKQ73443.1"/>
    </source>
</evidence>
<dbReference type="PROSITE" id="PS50949">
    <property type="entry name" value="HTH_GNTR"/>
    <property type="match status" value="1"/>
</dbReference>
<keyword evidence="2 5" id="KW-0238">DNA-binding</keyword>
<dbReference type="OrthoDB" id="9812645at2"/>
<dbReference type="Pfam" id="PF00392">
    <property type="entry name" value="GntR"/>
    <property type="match status" value="1"/>
</dbReference>
<proteinExistence type="predicted"/>
<dbReference type="Proteomes" id="UP000277424">
    <property type="component" value="Unassembled WGS sequence"/>
</dbReference>
<dbReference type="SUPFAM" id="SSF48008">
    <property type="entry name" value="GntR ligand-binding domain-like"/>
    <property type="match status" value="1"/>
</dbReference>
<keyword evidence="1" id="KW-0805">Transcription regulation</keyword>
<comment type="caution">
    <text evidence="5">The sequence shown here is derived from an EMBL/GenBank/DDBJ whole genome shotgun (WGS) entry which is preliminary data.</text>
</comment>
<dbReference type="SMART" id="SM00345">
    <property type="entry name" value="HTH_GNTR"/>
    <property type="match status" value="1"/>
</dbReference>
<dbReference type="PANTHER" id="PTHR43537:SF5">
    <property type="entry name" value="UXU OPERON TRANSCRIPTIONAL REGULATOR"/>
    <property type="match status" value="1"/>
</dbReference>
<dbReference type="InterPro" id="IPR036388">
    <property type="entry name" value="WH-like_DNA-bd_sf"/>
</dbReference>
<dbReference type="Gene3D" id="1.20.120.530">
    <property type="entry name" value="GntR ligand-binding domain-like"/>
    <property type="match status" value="1"/>
</dbReference>
<dbReference type="PANTHER" id="PTHR43537">
    <property type="entry name" value="TRANSCRIPTIONAL REGULATOR, GNTR FAMILY"/>
    <property type="match status" value="1"/>
</dbReference>
<evidence type="ECO:0000256" key="3">
    <source>
        <dbReference type="ARBA" id="ARBA00023163"/>
    </source>
</evidence>
<organism evidence="5 6">
    <name type="scientific">Oceanibaculum indicum</name>
    <dbReference type="NCBI Taxonomy" id="526216"/>
    <lineage>
        <taxon>Bacteria</taxon>
        <taxon>Pseudomonadati</taxon>
        <taxon>Pseudomonadota</taxon>
        <taxon>Alphaproteobacteria</taxon>
        <taxon>Rhodospirillales</taxon>
        <taxon>Oceanibaculaceae</taxon>
        <taxon>Oceanibaculum</taxon>
    </lineage>
</organism>
<dbReference type="Gene3D" id="1.10.10.10">
    <property type="entry name" value="Winged helix-like DNA-binding domain superfamily/Winged helix DNA-binding domain"/>
    <property type="match status" value="1"/>
</dbReference>
<dbReference type="SUPFAM" id="SSF46785">
    <property type="entry name" value="Winged helix' DNA-binding domain"/>
    <property type="match status" value="1"/>
</dbReference>
<evidence type="ECO:0000256" key="2">
    <source>
        <dbReference type="ARBA" id="ARBA00023125"/>
    </source>
</evidence>
<sequence>MSFARLDRAPGYRLLADAIEREILEGRLKPGDRLPTETEFAEQFAVNRSTVREGIRLLEESGLVRREEGRRLFVARPETSALAQRMSHAMVMHEVTFRELWETMMALEPMAAELAAANVTPEQISALAANLSETRAVLADRQNVTRLDIAFHALVAEASGNRALLLSRDALGRLFYPAFEAVISGLPAAPERLLTAHTAIYEAIRTGDAAEARRWMERHIMDFKRGFERMGLDLAAPIALPTGQEKTK</sequence>
<dbReference type="EMBL" id="RBIG01000001">
    <property type="protein sequence ID" value="RKQ73443.1"/>
    <property type="molecule type" value="Genomic_DNA"/>
</dbReference>
<protein>
    <submittedName>
        <fullName evidence="5">DNA-binding FadR family transcriptional regulator</fullName>
    </submittedName>
</protein>
<gene>
    <name evidence="5" type="ORF">BCL74_1231</name>
</gene>
<reference evidence="5 6" key="1">
    <citation type="submission" date="2018-10" db="EMBL/GenBank/DDBJ databases">
        <title>Comparative analysis of microorganisms from saline springs in Andes Mountain Range, Colombia.</title>
        <authorList>
            <person name="Rubin E."/>
        </authorList>
    </citation>
    <scope>NUCLEOTIDE SEQUENCE [LARGE SCALE GENOMIC DNA]</scope>
    <source>
        <strain evidence="5 6">USBA 36</strain>
    </source>
</reference>
<evidence type="ECO:0000259" key="4">
    <source>
        <dbReference type="PROSITE" id="PS50949"/>
    </source>
</evidence>
<accession>A0A420WQY3</accession>
<dbReference type="GO" id="GO:0003677">
    <property type="term" value="F:DNA binding"/>
    <property type="evidence" value="ECO:0007669"/>
    <property type="project" value="UniProtKB-KW"/>
</dbReference>
<dbReference type="InterPro" id="IPR008920">
    <property type="entry name" value="TF_FadR/GntR_C"/>
</dbReference>
<name>A0A420WQY3_9PROT</name>
<dbReference type="GO" id="GO:0003700">
    <property type="term" value="F:DNA-binding transcription factor activity"/>
    <property type="evidence" value="ECO:0007669"/>
    <property type="project" value="InterPro"/>
</dbReference>